<accession>A0ABS7Q002</accession>
<gene>
    <name evidence="2" type="ORF">K7862_02245</name>
</gene>
<feature type="domain" description="Aminoglycoside phosphotransferase" evidence="1">
    <location>
        <begin position="28"/>
        <end position="251"/>
    </location>
</feature>
<dbReference type="SUPFAM" id="SSF56112">
    <property type="entry name" value="Protein kinase-like (PK-like)"/>
    <property type="match status" value="1"/>
</dbReference>
<evidence type="ECO:0000313" key="2">
    <source>
        <dbReference type="EMBL" id="MBY8876460.1"/>
    </source>
</evidence>
<name>A0ABS7Q002_9ACTN</name>
<keyword evidence="3" id="KW-1185">Reference proteome</keyword>
<dbReference type="InterPro" id="IPR002575">
    <property type="entry name" value="Aminoglycoside_PTrfase"/>
</dbReference>
<evidence type="ECO:0000313" key="3">
    <source>
        <dbReference type="Proteomes" id="UP000778578"/>
    </source>
</evidence>
<comment type="caution">
    <text evidence="2">The sequence shown here is derived from an EMBL/GenBank/DDBJ whole genome shotgun (WGS) entry which is preliminary data.</text>
</comment>
<dbReference type="Gene3D" id="3.90.1200.10">
    <property type="match status" value="1"/>
</dbReference>
<sequence length="305" mass="33004">MEPTTPPHDRDAGRTPTVHSTRTLRFDGDEVTKRFRGEDGAERAAAEWRALRLLHRHAPGLAPEPLSAPPTADRPHVVMSRLDGLPLRGTPVDGRRLRALAAAVTRLHTAVPAHEVAALTPRPGGPDQLAAEIRVLAPHVRRLPAARAAGRETTDMDSGPRIVRAMDEGLAWLDTLEPVAGAFRRAADVPAVLGHGDGNLANYLWDGTRVAVLDFEFAGAADRPLELAEITEHVAAWTGPPLDAGAFLGRFDLTPGERRRLTLCRRLLALHWLCRLALDDPARPRNPPGTAGRQAVRLEALLAGE</sequence>
<dbReference type="RefSeq" id="WP_222959890.1">
    <property type="nucleotide sequence ID" value="NZ_JAINZZ010000002.1"/>
</dbReference>
<protein>
    <submittedName>
        <fullName evidence="2">Phosphotransferase</fullName>
    </submittedName>
</protein>
<dbReference type="Proteomes" id="UP000778578">
    <property type="component" value="Unassembled WGS sequence"/>
</dbReference>
<dbReference type="Pfam" id="PF01636">
    <property type="entry name" value="APH"/>
    <property type="match status" value="1"/>
</dbReference>
<organism evidence="2 3">
    <name type="scientific">Actinacidiphila acidipaludis</name>
    <dbReference type="NCBI Taxonomy" id="2873382"/>
    <lineage>
        <taxon>Bacteria</taxon>
        <taxon>Bacillati</taxon>
        <taxon>Actinomycetota</taxon>
        <taxon>Actinomycetes</taxon>
        <taxon>Kitasatosporales</taxon>
        <taxon>Streptomycetaceae</taxon>
        <taxon>Actinacidiphila</taxon>
    </lineage>
</organism>
<dbReference type="EMBL" id="JAINZZ010000002">
    <property type="protein sequence ID" value="MBY8876460.1"/>
    <property type="molecule type" value="Genomic_DNA"/>
</dbReference>
<reference evidence="2 3" key="1">
    <citation type="submission" date="2021-08" db="EMBL/GenBank/DDBJ databases">
        <title>WGS of actinomycetes from Thailand.</title>
        <authorList>
            <person name="Thawai C."/>
        </authorList>
    </citation>
    <scope>NUCLEOTIDE SEQUENCE [LARGE SCALE GENOMIC DNA]</scope>
    <source>
        <strain evidence="2 3">PLK6-54</strain>
    </source>
</reference>
<proteinExistence type="predicted"/>
<evidence type="ECO:0000259" key="1">
    <source>
        <dbReference type="Pfam" id="PF01636"/>
    </source>
</evidence>
<dbReference type="InterPro" id="IPR011009">
    <property type="entry name" value="Kinase-like_dom_sf"/>
</dbReference>